<comment type="caution">
    <text evidence="2">The sequence shown here is derived from an EMBL/GenBank/DDBJ whole genome shotgun (WGS) entry which is preliminary data.</text>
</comment>
<feature type="compositionally biased region" description="Polar residues" evidence="1">
    <location>
        <begin position="136"/>
        <end position="147"/>
    </location>
</feature>
<dbReference type="AlphaFoldDB" id="A0A1Q3EBP7"/>
<accession>A0A1Q3EBP7</accession>
<gene>
    <name evidence="2" type="ORF">LENED_006359</name>
</gene>
<organism evidence="2 3">
    <name type="scientific">Lentinula edodes</name>
    <name type="common">Shiitake mushroom</name>
    <name type="synonym">Lentinus edodes</name>
    <dbReference type="NCBI Taxonomy" id="5353"/>
    <lineage>
        <taxon>Eukaryota</taxon>
        <taxon>Fungi</taxon>
        <taxon>Dikarya</taxon>
        <taxon>Basidiomycota</taxon>
        <taxon>Agaricomycotina</taxon>
        <taxon>Agaricomycetes</taxon>
        <taxon>Agaricomycetidae</taxon>
        <taxon>Agaricales</taxon>
        <taxon>Marasmiineae</taxon>
        <taxon>Omphalotaceae</taxon>
        <taxon>Lentinula</taxon>
    </lineage>
</organism>
<evidence type="ECO:0000313" key="2">
    <source>
        <dbReference type="EMBL" id="GAW04559.1"/>
    </source>
</evidence>
<keyword evidence="3" id="KW-1185">Reference proteome</keyword>
<feature type="region of interest" description="Disordered" evidence="1">
    <location>
        <begin position="135"/>
        <end position="160"/>
    </location>
</feature>
<dbReference type="EMBL" id="BDGU01000197">
    <property type="protein sequence ID" value="GAW04559.1"/>
    <property type="molecule type" value="Genomic_DNA"/>
</dbReference>
<protein>
    <submittedName>
        <fullName evidence="2">Uncharacterized protein</fullName>
    </submittedName>
</protein>
<reference evidence="2 3" key="2">
    <citation type="submission" date="2017-02" db="EMBL/GenBank/DDBJ databases">
        <title>A genome survey and senescence transcriptome analysis in Lentinula edodes.</title>
        <authorList>
            <person name="Sakamoto Y."/>
            <person name="Nakade K."/>
            <person name="Sato S."/>
            <person name="Yoshida Y."/>
            <person name="Miyazaki K."/>
            <person name="Natsume S."/>
            <person name="Konno N."/>
        </authorList>
    </citation>
    <scope>NUCLEOTIDE SEQUENCE [LARGE SCALE GENOMIC DNA]</scope>
    <source>
        <strain evidence="2 3">NBRC 111202</strain>
    </source>
</reference>
<proteinExistence type="predicted"/>
<name>A0A1Q3EBP7_LENED</name>
<reference evidence="2 3" key="1">
    <citation type="submission" date="2016-08" db="EMBL/GenBank/DDBJ databases">
        <authorList>
            <consortium name="Lentinula edodes genome sequencing consortium"/>
            <person name="Sakamoto Y."/>
            <person name="Nakade K."/>
            <person name="Sato S."/>
            <person name="Yoshida Y."/>
            <person name="Miyazaki K."/>
            <person name="Natsume S."/>
            <person name="Konno N."/>
        </authorList>
    </citation>
    <scope>NUCLEOTIDE SEQUENCE [LARGE SCALE GENOMIC DNA]</scope>
    <source>
        <strain evidence="2 3">NBRC 111202</strain>
    </source>
</reference>
<sequence>MVWMMPLSSNTINRRAPDVYVTVIPDKNSRASQDVRGFLVKGLEYTLRKMPELGIGTILARNPMRISIPEMESWWSSEADDLTHLRVDSRLITTRHIIKRLSVTGWDHREREVIEQLFITTLFFLLLSASPLPNGGDNNRPTGSAQVPSPPAPTLSSPNGKLTRSIRVAYRYTVGTTVVFTFTPIRNVHGFYLGIGDIVLSARHPTYISIGSAAKAQDTPLIPTKESYKYAEMAMHYNFEELGTLGMAKFNNEQEEKNFIQEVLKMELPPSKECNGFDFIEHVMNKMLEGRYIDEQTHRNWLGCAVGIIDRESTLVLIIKIEFIYCGSLNDSKHESNCIIFDAVPFMRAIFNSLSLHLVLLNPSTLEQPPLFDHVRGFKLDIPRQWNMSDSTCLSSKI</sequence>
<evidence type="ECO:0000313" key="3">
    <source>
        <dbReference type="Proteomes" id="UP000188533"/>
    </source>
</evidence>
<dbReference type="Proteomes" id="UP000188533">
    <property type="component" value="Unassembled WGS sequence"/>
</dbReference>
<evidence type="ECO:0000256" key="1">
    <source>
        <dbReference type="SAM" id="MobiDB-lite"/>
    </source>
</evidence>